<feature type="transmembrane region" description="Helical" evidence="1">
    <location>
        <begin position="12"/>
        <end position="30"/>
    </location>
</feature>
<sequence length="50" mass="5709">MADREDDFTEHLLDQFASYFILTMVAFYIVKGLRDHKLKSDAATTSAVNL</sequence>
<dbReference type="KEGG" id="apb:SAR116_1545"/>
<gene>
    <name evidence="2" type="ordered locus">SAR116_1545</name>
</gene>
<evidence type="ECO:0000313" key="3">
    <source>
        <dbReference type="Proteomes" id="UP000007460"/>
    </source>
</evidence>
<dbReference type="RefSeq" id="WP_013046415.1">
    <property type="nucleotide sequence ID" value="NC_014010.1"/>
</dbReference>
<reference evidence="2 3" key="1">
    <citation type="journal article" date="2010" name="J. Bacteriol.">
        <title>Complete genome sequence of "Candidatus Puniceispirillum marinum" IMCC1322, a representative of the SAR116 clade in the Alphaproteobacteria.</title>
        <authorList>
            <person name="Oh H.M."/>
            <person name="Kwon K.K."/>
            <person name="Kang I."/>
            <person name="Kang S.G."/>
            <person name="Lee J.H."/>
            <person name="Kim S.J."/>
            <person name="Cho J.C."/>
        </authorList>
    </citation>
    <scope>NUCLEOTIDE SEQUENCE [LARGE SCALE GENOMIC DNA]</scope>
    <source>
        <strain evidence="2 3">IMCC1322</strain>
    </source>
</reference>
<dbReference type="STRING" id="488538.SAR116_1545"/>
<name>D5BU41_PUNMI</name>
<organism evidence="2 3">
    <name type="scientific">Puniceispirillum marinum (strain IMCC1322)</name>
    <dbReference type="NCBI Taxonomy" id="488538"/>
    <lineage>
        <taxon>Bacteria</taxon>
        <taxon>Pseudomonadati</taxon>
        <taxon>Pseudomonadota</taxon>
        <taxon>Alphaproteobacteria</taxon>
        <taxon>Candidatus Puniceispirillales</taxon>
        <taxon>Candidatus Puniceispirillaceae</taxon>
        <taxon>Candidatus Puniceispirillum</taxon>
    </lineage>
</organism>
<dbReference type="EMBL" id="CP001751">
    <property type="protein sequence ID" value="ADE39788.1"/>
    <property type="molecule type" value="Genomic_DNA"/>
</dbReference>
<evidence type="ECO:0000256" key="1">
    <source>
        <dbReference type="SAM" id="Phobius"/>
    </source>
</evidence>
<protein>
    <submittedName>
        <fullName evidence="2">Uncharacterized protein</fullName>
    </submittedName>
</protein>
<keyword evidence="3" id="KW-1185">Reference proteome</keyword>
<evidence type="ECO:0000313" key="2">
    <source>
        <dbReference type="EMBL" id="ADE39788.1"/>
    </source>
</evidence>
<keyword evidence="1" id="KW-0472">Membrane</keyword>
<dbReference type="Proteomes" id="UP000007460">
    <property type="component" value="Chromosome"/>
</dbReference>
<keyword evidence="1" id="KW-0812">Transmembrane</keyword>
<proteinExistence type="predicted"/>
<dbReference type="AlphaFoldDB" id="D5BU41"/>
<keyword evidence="1" id="KW-1133">Transmembrane helix</keyword>
<accession>D5BU41</accession>
<dbReference type="HOGENOM" id="CLU_3121818_0_0_5"/>